<dbReference type="Pfam" id="PF11207">
    <property type="entry name" value="DUF2989"/>
    <property type="match status" value="1"/>
</dbReference>
<evidence type="ECO:0000313" key="1">
    <source>
        <dbReference type="EMBL" id="NMU84730.1"/>
    </source>
</evidence>
<comment type="caution">
    <text evidence="1">The sequence shown here is derived from an EMBL/GenBank/DDBJ whole genome shotgun (WGS) entry which is preliminary data.</text>
</comment>
<dbReference type="EMBL" id="JABCLB010002081">
    <property type="protein sequence ID" value="NMU84730.1"/>
    <property type="molecule type" value="Genomic_DNA"/>
</dbReference>
<protein>
    <submittedName>
        <fullName evidence="1">DUF2989 domain-containing protein</fullName>
    </submittedName>
</protein>
<organism evidence="1 2">
    <name type="scientific">Vibrio parahaemolyticus</name>
    <dbReference type="NCBI Taxonomy" id="670"/>
    <lineage>
        <taxon>Bacteria</taxon>
        <taxon>Pseudomonadati</taxon>
        <taxon>Pseudomonadota</taxon>
        <taxon>Gammaproteobacteria</taxon>
        <taxon>Vibrionales</taxon>
        <taxon>Vibrionaceae</taxon>
        <taxon>Vibrio</taxon>
    </lineage>
</organism>
<dbReference type="AlphaFoldDB" id="A0A7Y0XDA7"/>
<dbReference type="Proteomes" id="UP000518904">
    <property type="component" value="Unassembled WGS sequence"/>
</dbReference>
<feature type="non-terminal residue" evidence="1">
    <location>
        <position position="76"/>
    </location>
</feature>
<name>A0A7Y0XDA7_VIBPH</name>
<accession>A0A7Y0XDA7</accession>
<proteinExistence type="predicted"/>
<sequence>LNNAEMQYALATFYTNRDTKKTLDLLNSALSLSDEDNINPVILKSMASTHQGLGDKAQAYLWAMVAKRFDVPLADE</sequence>
<reference evidence="1 2" key="1">
    <citation type="submission" date="2020-04" db="EMBL/GenBank/DDBJ databases">
        <title>Whole-genome sequencing of Vibrio spp. from China reveals different genetic environments of blaCTX-M-14 among diverse lineages.</title>
        <authorList>
            <person name="Zheng Z."/>
            <person name="Ye L."/>
            <person name="Chen S."/>
        </authorList>
    </citation>
    <scope>NUCLEOTIDE SEQUENCE [LARGE SCALE GENOMIC DNA]</scope>
    <source>
        <strain evidence="1 2">Vb0551</strain>
    </source>
</reference>
<gene>
    <name evidence="1" type="ORF">HKB16_17855</name>
</gene>
<dbReference type="InterPro" id="IPR021372">
    <property type="entry name" value="DUF2989"/>
</dbReference>
<evidence type="ECO:0000313" key="2">
    <source>
        <dbReference type="Proteomes" id="UP000518904"/>
    </source>
</evidence>
<feature type="non-terminal residue" evidence="1">
    <location>
        <position position="1"/>
    </location>
</feature>